<feature type="transmembrane region" description="Helical" evidence="5">
    <location>
        <begin position="93"/>
        <end position="120"/>
    </location>
</feature>
<evidence type="ECO:0000313" key="7">
    <source>
        <dbReference type="EMBL" id="OEJ66533.1"/>
    </source>
</evidence>
<keyword evidence="3 5" id="KW-1133">Transmembrane helix</keyword>
<dbReference type="InterPro" id="IPR013525">
    <property type="entry name" value="ABC2_TM"/>
</dbReference>
<evidence type="ECO:0000259" key="6">
    <source>
        <dbReference type="PROSITE" id="PS51012"/>
    </source>
</evidence>
<evidence type="ECO:0000256" key="5">
    <source>
        <dbReference type="RuleBase" id="RU361157"/>
    </source>
</evidence>
<organism evidence="7 8">
    <name type="scientific">Magnetovibrio blakemorei</name>
    <dbReference type="NCBI Taxonomy" id="28181"/>
    <lineage>
        <taxon>Bacteria</taxon>
        <taxon>Pseudomonadati</taxon>
        <taxon>Pseudomonadota</taxon>
        <taxon>Alphaproteobacteria</taxon>
        <taxon>Rhodospirillales</taxon>
        <taxon>Magnetovibrionaceae</taxon>
        <taxon>Magnetovibrio</taxon>
    </lineage>
</organism>
<dbReference type="PANTHER" id="PTHR43229:SF6">
    <property type="entry name" value="ABC-TYPE MULTIDRUG TRANSPORT SYSTEM, PERMEASE COMPONENT"/>
    <property type="match status" value="1"/>
</dbReference>
<keyword evidence="8" id="KW-1185">Reference proteome</keyword>
<dbReference type="Pfam" id="PF01061">
    <property type="entry name" value="ABC2_membrane"/>
    <property type="match status" value="1"/>
</dbReference>
<feature type="transmembrane region" description="Helical" evidence="5">
    <location>
        <begin position="163"/>
        <end position="181"/>
    </location>
</feature>
<reference evidence="8" key="1">
    <citation type="submission" date="2016-07" db="EMBL/GenBank/DDBJ databases">
        <authorList>
            <person name="Florea S."/>
            <person name="Webb J.S."/>
            <person name="Jaromczyk J."/>
            <person name="Schardl C.L."/>
        </authorList>
    </citation>
    <scope>NUCLEOTIDE SEQUENCE [LARGE SCALE GENOMIC DNA]</scope>
    <source>
        <strain evidence="8">MV-1</strain>
    </source>
</reference>
<evidence type="ECO:0000256" key="1">
    <source>
        <dbReference type="ARBA" id="ARBA00004141"/>
    </source>
</evidence>
<gene>
    <name evidence="7" type="ORF">BEN30_12085</name>
</gene>
<keyword evidence="4 5" id="KW-0472">Membrane</keyword>
<name>A0A1E5Q6K3_9PROT</name>
<feature type="domain" description="ABC transmembrane type-2" evidence="6">
    <location>
        <begin position="13"/>
        <end position="239"/>
    </location>
</feature>
<dbReference type="InterPro" id="IPR047817">
    <property type="entry name" value="ABC2_TM_bact-type"/>
</dbReference>
<keyword evidence="5" id="KW-1003">Cell membrane</keyword>
<dbReference type="STRING" id="28181.BEN30_12085"/>
<dbReference type="PROSITE" id="PS51012">
    <property type="entry name" value="ABC_TM2"/>
    <property type="match status" value="1"/>
</dbReference>
<sequence>MLRHLYVLRRSWPRLLELMYWPLVQMILWGFVTKFFLGHSDWVAQAAGVLISAVLLWDVLFRANLGVSLPFIEEMWSRNLAQLFISPLRDVELIVALVMMSLVRTLISVTPAAFLALPFFDVWVFQLGVPLLAFFANLLIFGSVIGIGVAALILRFGLGAESLCWLGIFLLAPVSAIYYPVSALPGWLQTIALMLPSAHTFEGMRGVLFDGVFSWSHFWWAAGLNGVMLAAASLFFLHMMKQARIKGLLMQQGE</sequence>
<feature type="transmembrane region" description="Helical" evidence="5">
    <location>
        <begin position="49"/>
        <end position="72"/>
    </location>
</feature>
<dbReference type="PANTHER" id="PTHR43229">
    <property type="entry name" value="NODULATION PROTEIN J"/>
    <property type="match status" value="1"/>
</dbReference>
<dbReference type="GO" id="GO:0005886">
    <property type="term" value="C:plasma membrane"/>
    <property type="evidence" value="ECO:0007669"/>
    <property type="project" value="UniProtKB-SubCell"/>
</dbReference>
<feature type="transmembrane region" description="Helical" evidence="5">
    <location>
        <begin position="132"/>
        <end position="156"/>
    </location>
</feature>
<accession>A0A1E5Q6K3</accession>
<feature type="transmembrane region" description="Helical" evidence="5">
    <location>
        <begin position="218"/>
        <end position="237"/>
    </location>
</feature>
<dbReference type="EMBL" id="MCGG01000032">
    <property type="protein sequence ID" value="OEJ66533.1"/>
    <property type="molecule type" value="Genomic_DNA"/>
</dbReference>
<protein>
    <recommendedName>
        <fullName evidence="5">Transport permease protein</fullName>
    </recommendedName>
</protein>
<comment type="similarity">
    <text evidence="5">Belongs to the ABC-2 integral membrane protein family.</text>
</comment>
<comment type="caution">
    <text evidence="7">The sequence shown here is derived from an EMBL/GenBank/DDBJ whole genome shotgun (WGS) entry which is preliminary data.</text>
</comment>
<keyword evidence="5" id="KW-0813">Transport</keyword>
<proteinExistence type="inferred from homology"/>
<dbReference type="AlphaFoldDB" id="A0A1E5Q6K3"/>
<feature type="transmembrane region" description="Helical" evidence="5">
    <location>
        <begin position="20"/>
        <end position="37"/>
    </location>
</feature>
<dbReference type="Proteomes" id="UP000095347">
    <property type="component" value="Unassembled WGS sequence"/>
</dbReference>
<evidence type="ECO:0000256" key="3">
    <source>
        <dbReference type="ARBA" id="ARBA00022989"/>
    </source>
</evidence>
<evidence type="ECO:0000256" key="2">
    <source>
        <dbReference type="ARBA" id="ARBA00022692"/>
    </source>
</evidence>
<dbReference type="GO" id="GO:0140359">
    <property type="term" value="F:ABC-type transporter activity"/>
    <property type="evidence" value="ECO:0007669"/>
    <property type="project" value="InterPro"/>
</dbReference>
<evidence type="ECO:0000256" key="4">
    <source>
        <dbReference type="ARBA" id="ARBA00023136"/>
    </source>
</evidence>
<dbReference type="InterPro" id="IPR051784">
    <property type="entry name" value="Nod_factor_ABC_transporter"/>
</dbReference>
<keyword evidence="2 5" id="KW-0812">Transmembrane</keyword>
<comment type="subcellular location">
    <subcellularLocation>
        <location evidence="5">Cell inner membrane</location>
        <topology evidence="5">Multi-pass membrane protein</topology>
    </subcellularLocation>
    <subcellularLocation>
        <location evidence="1">Membrane</location>
        <topology evidence="1">Multi-pass membrane protein</topology>
    </subcellularLocation>
</comment>
<evidence type="ECO:0000313" key="8">
    <source>
        <dbReference type="Proteomes" id="UP000095347"/>
    </source>
</evidence>